<gene>
    <name evidence="2" type="ORF">EV700_1595</name>
</gene>
<proteinExistence type="predicted"/>
<protein>
    <submittedName>
        <fullName evidence="2">Cbb3-type cytochrome oxidase maturation protein</fullName>
    </submittedName>
</protein>
<dbReference type="AlphaFoldDB" id="A0A4Q7Z9K5"/>
<dbReference type="Proteomes" id="UP000292423">
    <property type="component" value="Unassembled WGS sequence"/>
</dbReference>
<dbReference type="Pfam" id="PF03597">
    <property type="entry name" value="FixS"/>
    <property type="match status" value="1"/>
</dbReference>
<evidence type="ECO:0000256" key="1">
    <source>
        <dbReference type="SAM" id="Phobius"/>
    </source>
</evidence>
<evidence type="ECO:0000313" key="2">
    <source>
        <dbReference type="EMBL" id="RZU47200.1"/>
    </source>
</evidence>
<sequence>MEVVYLLIPLSVMFLAGAIWALTWAVKTNQFDDLVGPAHRIIIDDNEARREQKERLKDE</sequence>
<keyword evidence="1" id="KW-0812">Transmembrane</keyword>
<keyword evidence="1" id="KW-1133">Transmembrane helix</keyword>
<feature type="transmembrane region" description="Helical" evidence="1">
    <location>
        <begin position="6"/>
        <end position="26"/>
    </location>
</feature>
<reference evidence="2 3" key="1">
    <citation type="submission" date="2019-02" db="EMBL/GenBank/DDBJ databases">
        <title>Genomic Encyclopedia of Type Strains, Phase IV (KMG-IV): sequencing the most valuable type-strain genomes for metagenomic binning, comparative biology and taxonomic classification.</title>
        <authorList>
            <person name="Goeker M."/>
        </authorList>
    </citation>
    <scope>NUCLEOTIDE SEQUENCE [LARGE SCALE GENOMIC DNA]</scope>
    <source>
        <strain evidence="2 3">DSM 105135</strain>
    </source>
</reference>
<dbReference type="OrthoDB" id="9802763at2"/>
<keyword evidence="1" id="KW-0472">Membrane</keyword>
<dbReference type="RefSeq" id="WP_130412484.1">
    <property type="nucleotide sequence ID" value="NZ_SHKX01000011.1"/>
</dbReference>
<dbReference type="PANTHER" id="PTHR41532">
    <property type="entry name" value="FIXS PROTEIN"/>
    <property type="match status" value="1"/>
</dbReference>
<keyword evidence="3" id="KW-1185">Reference proteome</keyword>
<name>A0A4Q7Z9K5_9GAMM</name>
<dbReference type="EMBL" id="SHKX01000011">
    <property type="protein sequence ID" value="RZU47200.1"/>
    <property type="molecule type" value="Genomic_DNA"/>
</dbReference>
<accession>A0A4Q7Z9K5</accession>
<comment type="caution">
    <text evidence="2">The sequence shown here is derived from an EMBL/GenBank/DDBJ whole genome shotgun (WGS) entry which is preliminary data.</text>
</comment>
<dbReference type="NCBIfam" id="TIGR00847">
    <property type="entry name" value="ccoS"/>
    <property type="match status" value="1"/>
</dbReference>
<organism evidence="2 3">
    <name type="scientific">Fluviicoccus keumensis</name>
    <dbReference type="NCBI Taxonomy" id="1435465"/>
    <lineage>
        <taxon>Bacteria</taxon>
        <taxon>Pseudomonadati</taxon>
        <taxon>Pseudomonadota</taxon>
        <taxon>Gammaproteobacteria</taxon>
        <taxon>Moraxellales</taxon>
        <taxon>Moraxellaceae</taxon>
        <taxon>Fluviicoccus</taxon>
    </lineage>
</organism>
<dbReference type="InterPro" id="IPR004714">
    <property type="entry name" value="Cyt_oxidase_maturation_cbb3"/>
</dbReference>
<evidence type="ECO:0000313" key="3">
    <source>
        <dbReference type="Proteomes" id="UP000292423"/>
    </source>
</evidence>
<dbReference type="PANTHER" id="PTHR41532:SF1">
    <property type="entry name" value="FIXS PROTEIN"/>
    <property type="match status" value="1"/>
</dbReference>